<proteinExistence type="inferred from homology"/>
<evidence type="ECO:0000256" key="6">
    <source>
        <dbReference type="RuleBase" id="RU004355"/>
    </source>
</evidence>
<evidence type="ECO:0000259" key="8">
    <source>
        <dbReference type="Pfam" id="PF02601"/>
    </source>
</evidence>
<accession>A0ABT8ZMG8</accession>
<dbReference type="InterPro" id="IPR020579">
    <property type="entry name" value="Exonuc_VII_lsu_C"/>
</dbReference>
<comment type="subunit">
    <text evidence="5">Heterooligomer composed of large and small subunits.</text>
</comment>
<evidence type="ECO:0000313" key="11">
    <source>
        <dbReference type="Proteomes" id="UP001176471"/>
    </source>
</evidence>
<dbReference type="Proteomes" id="UP001176471">
    <property type="component" value="Unassembled WGS sequence"/>
</dbReference>
<comment type="caution">
    <text evidence="10">The sequence shown here is derived from an EMBL/GenBank/DDBJ whole genome shotgun (WGS) entry which is preliminary data.</text>
</comment>
<evidence type="ECO:0000256" key="1">
    <source>
        <dbReference type="ARBA" id="ARBA00022490"/>
    </source>
</evidence>
<feature type="domain" description="Exonuclease VII large subunit C-terminal" evidence="8">
    <location>
        <begin position="143"/>
        <end position="458"/>
    </location>
</feature>
<evidence type="ECO:0000256" key="5">
    <source>
        <dbReference type="HAMAP-Rule" id="MF_00378"/>
    </source>
</evidence>
<evidence type="ECO:0000313" key="10">
    <source>
        <dbReference type="EMBL" id="MDO7835742.1"/>
    </source>
</evidence>
<dbReference type="EMBL" id="JAUQOM010000005">
    <property type="protein sequence ID" value="MDO7835742.1"/>
    <property type="molecule type" value="Genomic_DNA"/>
</dbReference>
<dbReference type="PANTHER" id="PTHR30008:SF0">
    <property type="entry name" value="EXODEOXYRIBONUCLEASE 7 LARGE SUBUNIT"/>
    <property type="match status" value="1"/>
</dbReference>
<comment type="similarity">
    <text evidence="5 6">Belongs to the XseA family.</text>
</comment>
<feature type="region of interest" description="Disordered" evidence="7">
    <location>
        <begin position="469"/>
        <end position="498"/>
    </location>
</feature>
<evidence type="ECO:0000256" key="7">
    <source>
        <dbReference type="SAM" id="MobiDB-lite"/>
    </source>
</evidence>
<keyword evidence="11" id="KW-1185">Reference proteome</keyword>
<dbReference type="NCBIfam" id="TIGR00237">
    <property type="entry name" value="xseA"/>
    <property type="match status" value="1"/>
</dbReference>
<reference evidence="10" key="1">
    <citation type="submission" date="2023-07" db="EMBL/GenBank/DDBJ databases">
        <title>Bacterial whole genome sequence for Sphingobium sp. HBC34.</title>
        <authorList>
            <person name="Le V."/>
            <person name="Ko S.-R."/>
            <person name="Ahn C.-Y."/>
            <person name="Oh H.-M."/>
        </authorList>
    </citation>
    <scope>NUCLEOTIDE SEQUENCE</scope>
    <source>
        <strain evidence="10">HBC34</strain>
    </source>
</reference>
<keyword evidence="4 5" id="KW-0269">Exonuclease</keyword>
<dbReference type="GO" id="GO:0008855">
    <property type="term" value="F:exodeoxyribonuclease VII activity"/>
    <property type="evidence" value="ECO:0007669"/>
    <property type="project" value="UniProtKB-EC"/>
</dbReference>
<feature type="domain" description="OB-fold nucleic acid binding" evidence="9">
    <location>
        <begin position="27"/>
        <end position="120"/>
    </location>
</feature>
<dbReference type="Pfam" id="PF13742">
    <property type="entry name" value="tRNA_anti_2"/>
    <property type="match status" value="1"/>
</dbReference>
<evidence type="ECO:0000256" key="4">
    <source>
        <dbReference type="ARBA" id="ARBA00022839"/>
    </source>
</evidence>
<name>A0ABT8ZMG8_9SPHN</name>
<comment type="catalytic activity">
    <reaction evidence="5 6">
        <text>Exonucleolytic cleavage in either 5'- to 3'- or 3'- to 5'-direction to yield nucleoside 5'-phosphates.</text>
        <dbReference type="EC" id="3.1.11.6"/>
    </reaction>
</comment>
<protein>
    <recommendedName>
        <fullName evidence="5">Exodeoxyribonuclease 7 large subunit</fullName>
        <ecNumber evidence="5">3.1.11.6</ecNumber>
    </recommendedName>
    <alternativeName>
        <fullName evidence="5">Exodeoxyribonuclease VII large subunit</fullName>
        <shortName evidence="5">Exonuclease VII large subunit</shortName>
    </alternativeName>
</protein>
<evidence type="ECO:0000259" key="9">
    <source>
        <dbReference type="Pfam" id="PF13742"/>
    </source>
</evidence>
<dbReference type="Pfam" id="PF02601">
    <property type="entry name" value="Exonuc_VII_L"/>
    <property type="match status" value="1"/>
</dbReference>
<gene>
    <name evidence="5 10" type="primary">xseA</name>
    <name evidence="10" type="ORF">Q4610_11880</name>
</gene>
<dbReference type="EC" id="3.1.11.6" evidence="5"/>
<dbReference type="InterPro" id="IPR003753">
    <property type="entry name" value="Exonuc_VII_L"/>
</dbReference>
<keyword evidence="3 5" id="KW-0378">Hydrolase</keyword>
<evidence type="ECO:0000256" key="3">
    <source>
        <dbReference type="ARBA" id="ARBA00022801"/>
    </source>
</evidence>
<dbReference type="PANTHER" id="PTHR30008">
    <property type="entry name" value="EXODEOXYRIBONUCLEASE 7 LARGE SUBUNIT"/>
    <property type="match status" value="1"/>
</dbReference>
<dbReference type="CDD" id="cd04489">
    <property type="entry name" value="ExoVII_LU_OBF"/>
    <property type="match status" value="1"/>
</dbReference>
<keyword evidence="1 5" id="KW-0963">Cytoplasm</keyword>
<dbReference type="HAMAP" id="MF_00378">
    <property type="entry name" value="Exonuc_7_L"/>
    <property type="match status" value="1"/>
</dbReference>
<dbReference type="RefSeq" id="WP_304536288.1">
    <property type="nucleotide sequence ID" value="NZ_JAUQOM010000005.1"/>
</dbReference>
<organism evidence="10 11">
    <name type="scientific">Sphingobium cyanobacteriorum</name>
    <dbReference type="NCBI Taxonomy" id="3063954"/>
    <lineage>
        <taxon>Bacteria</taxon>
        <taxon>Pseudomonadati</taxon>
        <taxon>Pseudomonadota</taxon>
        <taxon>Alphaproteobacteria</taxon>
        <taxon>Sphingomonadales</taxon>
        <taxon>Sphingomonadaceae</taxon>
        <taxon>Sphingobium</taxon>
    </lineage>
</organism>
<keyword evidence="2 5" id="KW-0540">Nuclease</keyword>
<evidence type="ECO:0000256" key="2">
    <source>
        <dbReference type="ARBA" id="ARBA00022722"/>
    </source>
</evidence>
<comment type="function">
    <text evidence="5">Bidirectionally degrades single-stranded DNA into large acid-insoluble oligonucleotides, which are then degraded further into small acid-soluble oligonucleotides.</text>
</comment>
<comment type="subcellular location">
    <subcellularLocation>
        <location evidence="5 6">Cytoplasm</location>
    </subcellularLocation>
</comment>
<sequence length="498" mass="53648">MSPEFDAYDSSGRLLAEERAGDNAPPLSISELSGMLKRTVEERFGHVRLRGEISGFKRAASGHLYLALKDENAVLDGVMWKGGAQRLAFSPQDGVEVIATGKLTTYPGRSKYQIVIERMELAGEGALMALLEKLKAKLAGEGLFAVERKTPLPFLPRTIGVVTSPTGAVIRDILHRLADRCPTHVLVWPVLVQGQGAAEQIARAVRGFSAMDGSGPVPRPDLVIVARGGGSIEDLWSFNEEIVVRAVADCTIPIISAVGHETDTTLCDYAADRRAPTPTAAAEMAVPVRAELLAALSEMGLRAGRAVRRGAGQARERLDMQARLMPTPDTLLSPQRQRLDQLSDGLVSGLRHRLADARAHLGQAGGALRPALLRQYVMRAGERLDRLRLRPDYLTRVYQDRATAFDRVSRHFASLDPDRPLQRGYARVMAQGRLVQSVAAAQAAGAVTLHFKDGTVDATVGQGAALLEKSAPPAISSPPRPARKAREGGGTPQQDLFS</sequence>
<dbReference type="InterPro" id="IPR025824">
    <property type="entry name" value="OB-fold_nuc-bd_dom"/>
</dbReference>